<evidence type="ECO:0000256" key="1">
    <source>
        <dbReference type="SAM" id="MobiDB-lite"/>
    </source>
</evidence>
<sequence>MSDDSDILSHFAPLDELIQVVYQGSARFVILSSVDDASWTVHVGLTGDEGRWWRGRWTDKDVRNTVVRIKLLLPDTGPNRFVHIQGQKVSSILLESFVEKMANAFVQGNVTVGEWSPARGAEIELVIGTTAKTPIRIPLNELSSEDAAVYAIKVFTEIALQAQSRKCRLHPSGLQTSAYEVPPKAVPTASGEYPNTPWEHAVADMWKEKTKEKDREHPKAASGKKRKADLEEAEGKIEALKAELEKTKRQQGAIMTEPSKLLPKNNNGSSAPSKPKGASLANPTKKARKYRALEFESDDE</sequence>
<proteinExistence type="predicted"/>
<feature type="compositionally biased region" description="Basic and acidic residues" evidence="1">
    <location>
        <begin position="209"/>
        <end position="219"/>
    </location>
</feature>
<name>A0A5K1JX28_9APHY</name>
<feature type="compositionally biased region" description="Basic and acidic residues" evidence="1">
    <location>
        <begin position="228"/>
        <end position="248"/>
    </location>
</feature>
<accession>A0A5K1JX28</accession>
<gene>
    <name evidence="2" type="primary">Q4JEX9</name>
</gene>
<organism evidence="2">
    <name type="scientific">Ganoderma boninense</name>
    <dbReference type="NCBI Taxonomy" id="34458"/>
    <lineage>
        <taxon>Eukaryota</taxon>
        <taxon>Fungi</taxon>
        <taxon>Dikarya</taxon>
        <taxon>Basidiomycota</taxon>
        <taxon>Agaricomycotina</taxon>
        <taxon>Agaricomycetes</taxon>
        <taxon>Polyporales</taxon>
        <taxon>Polyporaceae</taxon>
        <taxon>Ganoderma</taxon>
    </lineage>
</organism>
<feature type="region of interest" description="Disordered" evidence="1">
    <location>
        <begin position="209"/>
        <end position="300"/>
    </location>
</feature>
<dbReference type="EMBL" id="LR726104">
    <property type="protein sequence ID" value="VWO97067.1"/>
    <property type="molecule type" value="Genomic_DNA"/>
</dbReference>
<protein>
    <submittedName>
        <fullName evidence="2">Squalene epoxidase</fullName>
    </submittedName>
</protein>
<evidence type="ECO:0000313" key="2">
    <source>
        <dbReference type="EMBL" id="VWO97067.1"/>
    </source>
</evidence>
<dbReference type="AlphaFoldDB" id="A0A5K1JX28"/>
<reference evidence="2" key="1">
    <citation type="submission" date="2019-10" db="EMBL/GenBank/DDBJ databases">
        <authorList>
            <person name="Nor Muhammad N."/>
        </authorList>
    </citation>
    <scope>NUCLEOTIDE SEQUENCE</scope>
</reference>